<dbReference type="AlphaFoldDB" id="B0T7G4"/>
<accession>B0T7G4</accession>
<organism evidence="1">
    <name type="scientific">Caulobacter sp. (strain K31)</name>
    <dbReference type="NCBI Taxonomy" id="366602"/>
    <lineage>
        <taxon>Bacteria</taxon>
        <taxon>Pseudomonadati</taxon>
        <taxon>Pseudomonadota</taxon>
        <taxon>Alphaproteobacteria</taxon>
        <taxon>Caulobacterales</taxon>
        <taxon>Caulobacteraceae</taxon>
        <taxon>Caulobacter</taxon>
    </lineage>
</organism>
<reference evidence="1" key="1">
    <citation type="submission" date="2008-01" db="EMBL/GenBank/DDBJ databases">
        <title>Complete sequence of chromosome of Caulobacter sp. K31.</title>
        <authorList>
            <consortium name="US DOE Joint Genome Institute"/>
            <person name="Copeland A."/>
            <person name="Lucas S."/>
            <person name="Lapidus A."/>
            <person name="Barry K."/>
            <person name="Glavina del Rio T."/>
            <person name="Dalin E."/>
            <person name="Tice H."/>
            <person name="Pitluck S."/>
            <person name="Bruce D."/>
            <person name="Goodwin L."/>
            <person name="Thompson L.S."/>
            <person name="Brettin T."/>
            <person name="Detter J.C."/>
            <person name="Han C."/>
            <person name="Schmutz J."/>
            <person name="Larimer F."/>
            <person name="Land M."/>
            <person name="Hauser L."/>
            <person name="Kyrpides N."/>
            <person name="Kim E."/>
            <person name="Stephens C."/>
            <person name="Richardson P."/>
        </authorList>
    </citation>
    <scope>NUCLEOTIDE SEQUENCE [LARGE SCALE GENOMIC DNA]</scope>
    <source>
        <strain evidence="1">K31</strain>
    </source>
</reference>
<protein>
    <recommendedName>
        <fullName evidence="2">Transcriptional regulator, GntR family</fullName>
    </recommendedName>
</protein>
<name>B0T7G4_CAUSK</name>
<evidence type="ECO:0000313" key="1">
    <source>
        <dbReference type="EMBL" id="ABZ69702.1"/>
    </source>
</evidence>
<dbReference type="EMBL" id="CP000927">
    <property type="protein sequence ID" value="ABZ69702.1"/>
    <property type="molecule type" value="Genomic_DNA"/>
</dbReference>
<dbReference type="HOGENOM" id="CLU_3402745_0_0_5"/>
<sequence>MLREAVKMLPAQGLLVARPRQGTSVAPESQ</sequence>
<dbReference type="KEGG" id="cak:Caul_0569"/>
<gene>
    <name evidence="1" type="ordered locus">Caul_0569</name>
</gene>
<evidence type="ECO:0008006" key="2">
    <source>
        <dbReference type="Google" id="ProtNLM"/>
    </source>
</evidence>
<proteinExistence type="predicted"/>